<dbReference type="AlphaFoldDB" id="A0A2S6HGP8"/>
<organism evidence="1 2">
    <name type="scientific">Methylobacter tundripaludum</name>
    <dbReference type="NCBI Taxonomy" id="173365"/>
    <lineage>
        <taxon>Bacteria</taxon>
        <taxon>Pseudomonadati</taxon>
        <taxon>Pseudomonadota</taxon>
        <taxon>Gammaproteobacteria</taxon>
        <taxon>Methylococcales</taxon>
        <taxon>Methylococcaceae</taxon>
        <taxon>Methylobacter</taxon>
    </lineage>
</organism>
<name>A0A2S6HGP8_9GAMM</name>
<accession>A0A2S6HGP8</accession>
<evidence type="ECO:0000313" key="2">
    <source>
        <dbReference type="Proteomes" id="UP000240010"/>
    </source>
</evidence>
<proteinExistence type="predicted"/>
<dbReference type="Proteomes" id="UP000240010">
    <property type="component" value="Unassembled WGS sequence"/>
</dbReference>
<sequence length="67" mass="7808">MTTQNTATADSSWTIFIEILSDEFTAKTGFGVYAHITPTDVNQAYQQYQLRNAPMRLFVREYVRHYV</sequence>
<protein>
    <submittedName>
        <fullName evidence="1">Uncharacterized protein</fullName>
    </submittedName>
</protein>
<dbReference type="RefSeq" id="WP_104428329.1">
    <property type="nucleotide sequence ID" value="NZ_PTIZ01000003.1"/>
</dbReference>
<evidence type="ECO:0000313" key="1">
    <source>
        <dbReference type="EMBL" id="PPK76642.1"/>
    </source>
</evidence>
<reference evidence="1 2" key="1">
    <citation type="submission" date="2018-02" db="EMBL/GenBank/DDBJ databases">
        <title>Subsurface microbial communities from deep shales in Ohio and West Virginia, USA.</title>
        <authorList>
            <person name="Wrighton K."/>
        </authorList>
    </citation>
    <scope>NUCLEOTIDE SEQUENCE [LARGE SCALE GENOMIC DNA]</scope>
    <source>
        <strain evidence="1 2">OWC-DMM</strain>
    </source>
</reference>
<dbReference type="EMBL" id="PTIZ01000003">
    <property type="protein sequence ID" value="PPK76642.1"/>
    <property type="molecule type" value="Genomic_DNA"/>
</dbReference>
<gene>
    <name evidence="1" type="ORF">B0F87_103249</name>
</gene>
<comment type="caution">
    <text evidence="1">The sequence shown here is derived from an EMBL/GenBank/DDBJ whole genome shotgun (WGS) entry which is preliminary data.</text>
</comment>